<dbReference type="OrthoDB" id="5327538at2759"/>
<dbReference type="Proteomes" id="UP001147782">
    <property type="component" value="Unassembled WGS sequence"/>
</dbReference>
<comment type="caution">
    <text evidence="2">The sequence shown here is derived from an EMBL/GenBank/DDBJ whole genome shotgun (WGS) entry which is preliminary data.</text>
</comment>
<dbReference type="AlphaFoldDB" id="A0A9W9SJK1"/>
<feature type="compositionally biased region" description="Basic and acidic residues" evidence="1">
    <location>
        <begin position="421"/>
        <end position="433"/>
    </location>
</feature>
<proteinExistence type="predicted"/>
<name>A0A9W9SJK1_9EURO</name>
<keyword evidence="3" id="KW-1185">Reference proteome</keyword>
<evidence type="ECO:0000313" key="3">
    <source>
        <dbReference type="Proteomes" id="UP001147782"/>
    </source>
</evidence>
<dbReference type="GeneID" id="81434327"/>
<evidence type="ECO:0000313" key="2">
    <source>
        <dbReference type="EMBL" id="KAJ5379791.1"/>
    </source>
</evidence>
<protein>
    <submittedName>
        <fullName evidence="2">Uncharacterized protein</fullName>
    </submittedName>
</protein>
<evidence type="ECO:0000256" key="1">
    <source>
        <dbReference type="SAM" id="MobiDB-lite"/>
    </source>
</evidence>
<accession>A0A9W9SJK1</accession>
<organism evidence="2 3">
    <name type="scientific">Penicillium cataractarum</name>
    <dbReference type="NCBI Taxonomy" id="2100454"/>
    <lineage>
        <taxon>Eukaryota</taxon>
        <taxon>Fungi</taxon>
        <taxon>Dikarya</taxon>
        <taxon>Ascomycota</taxon>
        <taxon>Pezizomycotina</taxon>
        <taxon>Eurotiomycetes</taxon>
        <taxon>Eurotiomycetidae</taxon>
        <taxon>Eurotiales</taxon>
        <taxon>Aspergillaceae</taxon>
        <taxon>Penicillium</taxon>
    </lineage>
</organism>
<reference evidence="2" key="1">
    <citation type="submission" date="2022-11" db="EMBL/GenBank/DDBJ databases">
        <authorList>
            <person name="Petersen C."/>
        </authorList>
    </citation>
    <scope>NUCLEOTIDE SEQUENCE</scope>
    <source>
        <strain evidence="2">IBT 29864</strain>
    </source>
</reference>
<feature type="region of interest" description="Disordered" evidence="1">
    <location>
        <begin position="419"/>
        <end position="444"/>
    </location>
</feature>
<dbReference type="EMBL" id="JAPZBS010000002">
    <property type="protein sequence ID" value="KAJ5379791.1"/>
    <property type="molecule type" value="Genomic_DNA"/>
</dbReference>
<dbReference type="RefSeq" id="XP_056557362.1">
    <property type="nucleotide sequence ID" value="XM_056695150.1"/>
</dbReference>
<gene>
    <name evidence="2" type="ORF">N7496_002219</name>
</gene>
<reference evidence="2" key="2">
    <citation type="journal article" date="2023" name="IMA Fungus">
        <title>Comparative genomic study of the Penicillium genus elucidates a diverse pangenome and 15 lateral gene transfer events.</title>
        <authorList>
            <person name="Petersen C."/>
            <person name="Sorensen T."/>
            <person name="Nielsen M.R."/>
            <person name="Sondergaard T.E."/>
            <person name="Sorensen J.L."/>
            <person name="Fitzpatrick D.A."/>
            <person name="Frisvad J.C."/>
            <person name="Nielsen K.L."/>
        </authorList>
    </citation>
    <scope>NUCLEOTIDE SEQUENCE</scope>
    <source>
        <strain evidence="2">IBT 29864</strain>
    </source>
</reference>
<sequence length="444" mass="51183">MLPKFILTRLWRRVLVRQRLKLYLTSNDLFSCRLVCRDLATQLEPVLFEDITIRFRCRSLSRPSRVSALERIGRHIQQVTFAIAHTAETFLPPVIDADTGKEQTFVYTPQHQQRSPKSPKYGTWEMTDLLVKQYPPLFHTATDIPSFVRVLSSMKNLCHLRITCEGQPPSHRYRRSAVDYALISLRIAVEQVSLKFLNSLSLLSVHPAAVLYLQPNMGFGASPASRKRWSQIRQLTIHMESFPYQAGSLTDHFKLLHGYLQSFPELQTLVFHWKGERSLSPVSLASEPCLRNPTNKRSRQSDTSRGNWFLRPLKLPYLQEVELVNVVMDASQVASFLFDHRKSLRELNFQDVVLRTGTWDEALAPLTRISGSDKWKQYQGHERSADVPIMLKPMTTQHSMRRGNHPVQRQYQGPCSLATQGEEHSWGRPDHMKRLAPSSASCRR</sequence>